<proteinExistence type="predicted"/>
<name>A0A5B7ZT24_9GAMM</name>
<dbReference type="OrthoDB" id="2514702at2"/>
<dbReference type="PANTHER" id="PTHR34220:SF7">
    <property type="entry name" value="SENSOR HISTIDINE KINASE YPDA"/>
    <property type="match status" value="1"/>
</dbReference>
<dbReference type="PANTHER" id="PTHR34220">
    <property type="entry name" value="SENSOR HISTIDINE KINASE YPDA"/>
    <property type="match status" value="1"/>
</dbReference>
<dbReference type="Gene3D" id="3.30.565.10">
    <property type="entry name" value="Histidine kinase-like ATPase, C-terminal domain"/>
    <property type="match status" value="1"/>
</dbReference>
<evidence type="ECO:0000313" key="3">
    <source>
        <dbReference type="EMBL" id="QDA58088.1"/>
    </source>
</evidence>
<dbReference type="GO" id="GO:0016020">
    <property type="term" value="C:membrane"/>
    <property type="evidence" value="ECO:0007669"/>
    <property type="project" value="InterPro"/>
</dbReference>
<sequence>MAVVLAGEALALVLALASAGDNGWLVRFGLSSLGIQWIALGTLCALYLARGLLARMPAQWVAWACLAILLGMTSLVSAAAWGIIGLTNSIEHGRTAFMARMLAMAFVVGLFALLTYQNYWRARQLAVRTKQLELESLRARIRPHFLFNTLNTSAALVHARPDEAERVLLDLADLFRAALRGPERIPLAKEIELTRRYLEIEALRFGPRLQVAWDLPDRLPDATVPALSLQPLAENAIRHGIERLPAGGSVGIRLERADGWIRIEVDNDMPADGSRAPEGHRIGLNSARERVRALSDGRGDVETRLVEGRHVAVLRIPDEPSNQPA</sequence>
<feature type="transmembrane region" description="Helical" evidence="1">
    <location>
        <begin position="60"/>
        <end position="84"/>
    </location>
</feature>
<dbReference type="EMBL" id="CP040871">
    <property type="protein sequence ID" value="QDA58088.1"/>
    <property type="molecule type" value="Genomic_DNA"/>
</dbReference>
<dbReference type="GO" id="GO:0000155">
    <property type="term" value="F:phosphorelay sensor kinase activity"/>
    <property type="evidence" value="ECO:0007669"/>
    <property type="project" value="InterPro"/>
</dbReference>
<reference evidence="3 4" key="1">
    <citation type="submission" date="2019-06" db="EMBL/GenBank/DDBJ databases">
        <title>Thermomonas aquatica sp. nov., isolated from an industrial wastewater treatment plant.</title>
        <authorList>
            <person name="Jeon J.H."/>
            <person name="Park D.-S."/>
        </authorList>
    </citation>
    <scope>NUCLEOTIDE SEQUENCE [LARGE SCALE GENOMIC DNA]</scope>
    <source>
        <strain evidence="3 4">SY21</strain>
    </source>
</reference>
<dbReference type="InterPro" id="IPR036890">
    <property type="entry name" value="HATPase_C_sf"/>
</dbReference>
<keyword evidence="1" id="KW-1133">Transmembrane helix</keyword>
<evidence type="ECO:0000313" key="4">
    <source>
        <dbReference type="Proteomes" id="UP000308149"/>
    </source>
</evidence>
<dbReference type="Proteomes" id="UP000308149">
    <property type="component" value="Chromosome"/>
</dbReference>
<organism evidence="3 4">
    <name type="scientific">Thermomonas aquatica</name>
    <dbReference type="NCBI Taxonomy" id="2202149"/>
    <lineage>
        <taxon>Bacteria</taxon>
        <taxon>Pseudomonadati</taxon>
        <taxon>Pseudomonadota</taxon>
        <taxon>Gammaproteobacteria</taxon>
        <taxon>Lysobacterales</taxon>
        <taxon>Lysobacteraceae</taxon>
        <taxon>Thermomonas</taxon>
    </lineage>
</organism>
<gene>
    <name evidence="3" type="ORF">FHQ07_12600</name>
</gene>
<keyword evidence="3" id="KW-0418">Kinase</keyword>
<feature type="transmembrane region" description="Helical" evidence="1">
    <location>
        <begin position="29"/>
        <end position="48"/>
    </location>
</feature>
<accession>A0A5B7ZT24</accession>
<feature type="transmembrane region" description="Helical" evidence="1">
    <location>
        <begin position="96"/>
        <end position="116"/>
    </location>
</feature>
<keyword evidence="4" id="KW-1185">Reference proteome</keyword>
<dbReference type="InterPro" id="IPR010559">
    <property type="entry name" value="Sig_transdc_His_kin_internal"/>
</dbReference>
<keyword evidence="1" id="KW-0472">Membrane</keyword>
<feature type="domain" description="Signal transduction histidine kinase internal region" evidence="2">
    <location>
        <begin position="133"/>
        <end position="209"/>
    </location>
</feature>
<dbReference type="RefSeq" id="WP_139717216.1">
    <property type="nucleotide sequence ID" value="NZ_CP040871.1"/>
</dbReference>
<dbReference type="KEGG" id="thes:FHQ07_12600"/>
<evidence type="ECO:0000259" key="2">
    <source>
        <dbReference type="Pfam" id="PF06580"/>
    </source>
</evidence>
<keyword evidence="3" id="KW-0808">Transferase</keyword>
<dbReference type="SUPFAM" id="SSF55874">
    <property type="entry name" value="ATPase domain of HSP90 chaperone/DNA topoisomerase II/histidine kinase"/>
    <property type="match status" value="1"/>
</dbReference>
<dbReference type="Pfam" id="PF06580">
    <property type="entry name" value="His_kinase"/>
    <property type="match status" value="1"/>
</dbReference>
<keyword evidence="1" id="KW-0812">Transmembrane</keyword>
<evidence type="ECO:0000256" key="1">
    <source>
        <dbReference type="SAM" id="Phobius"/>
    </source>
</evidence>
<dbReference type="AlphaFoldDB" id="A0A5B7ZT24"/>
<protein>
    <submittedName>
        <fullName evidence="3">Sensor histidine kinase</fullName>
    </submittedName>
</protein>
<dbReference type="InterPro" id="IPR050640">
    <property type="entry name" value="Bact_2-comp_sensor_kinase"/>
</dbReference>